<feature type="compositionally biased region" description="Basic and acidic residues" evidence="2">
    <location>
        <begin position="124"/>
        <end position="137"/>
    </location>
</feature>
<feature type="region of interest" description="Disordered" evidence="2">
    <location>
        <begin position="38"/>
        <end position="69"/>
    </location>
</feature>
<evidence type="ECO:0000313" key="5">
    <source>
        <dbReference type="WBParaSite" id="TREG1_104890.9"/>
    </source>
</evidence>
<organism evidence="3 5">
    <name type="scientific">Trichobilharzia regenti</name>
    <name type="common">Nasal bird schistosome</name>
    <dbReference type="NCBI Taxonomy" id="157069"/>
    <lineage>
        <taxon>Eukaryota</taxon>
        <taxon>Metazoa</taxon>
        <taxon>Spiralia</taxon>
        <taxon>Lophotrochozoa</taxon>
        <taxon>Platyhelminthes</taxon>
        <taxon>Trematoda</taxon>
        <taxon>Digenea</taxon>
        <taxon>Strigeidida</taxon>
        <taxon>Schistosomatoidea</taxon>
        <taxon>Schistosomatidae</taxon>
        <taxon>Trichobilharzia</taxon>
    </lineage>
</organism>
<dbReference type="WBParaSite" id="TREG1_104890.2">
    <property type="protein sequence ID" value="TREG1_104890.2"/>
    <property type="gene ID" value="TREG1_104890"/>
</dbReference>
<dbReference type="GO" id="GO:0000785">
    <property type="term" value="C:chromatin"/>
    <property type="evidence" value="ECO:0007669"/>
    <property type="project" value="TreeGrafter"/>
</dbReference>
<dbReference type="PANTHER" id="PTHR46449:SF5">
    <property type="entry name" value="FAMILY WITH SEQUENCE SIMILARITY 47 MEMBER E"/>
    <property type="match status" value="1"/>
</dbReference>
<dbReference type="Proteomes" id="UP000050795">
    <property type="component" value="Unassembled WGS sequence"/>
</dbReference>
<feature type="compositionally biased region" description="Polar residues" evidence="2">
    <location>
        <begin position="149"/>
        <end position="158"/>
    </location>
</feature>
<proteinExistence type="inferred from homology"/>
<evidence type="ECO:0000256" key="1">
    <source>
        <dbReference type="ARBA" id="ARBA00005277"/>
    </source>
</evidence>
<accession>A0AA85ISF9</accession>
<evidence type="ECO:0000313" key="3">
    <source>
        <dbReference type="Proteomes" id="UP000050795"/>
    </source>
</evidence>
<dbReference type="AlphaFoldDB" id="A0AA85ISF9"/>
<sequence length="360" mass="41646">MRDLKKRQLYVCKWRFLPSEKSQFQDSLQGYVGPNLINTGNNLKNKTRSRSLSDQCAKQSTEKKSSTARLEEYESQLLKHPLSLFPYLVQNLPYSMSKTVIDLLDREHKGPLLDTVKLAKHQNDIDMINRRKSDRKSTSQLNSSLSKSPDNNLRSPTNLVKPKIEVEDSIEPEMFTENPSLREETYAFCEFIANLDGLKSYNPEPTTLASLFAGTHEAQPPVSTPINVVDLLNLPEDLRNSVEEPPNLFNEKHSINDSKCLPRIMKSNAARRQEEHFERLRYGAWYIPPKQWKVTKCDNDKNASKEKITSNLENTKIKTHKELVNSLNQRMKETHGYNAFMEFIEIKNERLPEFMKISTN</sequence>
<comment type="similarity">
    <text evidence="1">Belongs to the FAM47 family.</text>
</comment>
<reference evidence="3" key="1">
    <citation type="submission" date="2022-06" db="EMBL/GenBank/DDBJ databases">
        <authorList>
            <person name="Berger JAMES D."/>
            <person name="Berger JAMES D."/>
        </authorList>
    </citation>
    <scope>NUCLEOTIDE SEQUENCE [LARGE SCALE GENOMIC DNA]</scope>
</reference>
<feature type="compositionally biased region" description="Polar residues" evidence="2">
    <location>
        <begin position="38"/>
        <end position="59"/>
    </location>
</feature>
<feature type="compositionally biased region" description="Basic and acidic residues" evidence="2">
    <location>
        <begin position="60"/>
        <end position="69"/>
    </location>
</feature>
<name>A0AA85ISF9_TRIRE</name>
<evidence type="ECO:0008006" key="6">
    <source>
        <dbReference type="Google" id="ProtNLM"/>
    </source>
</evidence>
<dbReference type="PANTHER" id="PTHR46449">
    <property type="entry name" value="ZGC:158260"/>
    <property type="match status" value="1"/>
</dbReference>
<evidence type="ECO:0000256" key="2">
    <source>
        <dbReference type="SAM" id="MobiDB-lite"/>
    </source>
</evidence>
<feature type="compositionally biased region" description="Low complexity" evidence="2">
    <location>
        <begin position="138"/>
        <end position="148"/>
    </location>
</feature>
<protein>
    <recommendedName>
        <fullName evidence="6">Protein FAM47E</fullName>
    </recommendedName>
</protein>
<feature type="region of interest" description="Disordered" evidence="2">
    <location>
        <begin position="124"/>
        <end position="159"/>
    </location>
</feature>
<dbReference type="WBParaSite" id="TREG1_104890.9">
    <property type="protein sequence ID" value="TREG1_104890.9"/>
    <property type="gene ID" value="TREG1_104890"/>
</dbReference>
<evidence type="ECO:0000313" key="4">
    <source>
        <dbReference type="WBParaSite" id="TREG1_104890.2"/>
    </source>
</evidence>
<dbReference type="InterPro" id="IPR032743">
    <property type="entry name" value="FAM47"/>
</dbReference>
<reference evidence="4 5" key="2">
    <citation type="submission" date="2023-11" db="UniProtKB">
        <authorList>
            <consortium name="WormBaseParasite"/>
        </authorList>
    </citation>
    <scope>IDENTIFICATION</scope>
</reference>
<keyword evidence="3" id="KW-1185">Reference proteome</keyword>
<dbReference type="GO" id="GO:0045815">
    <property type="term" value="P:transcription initiation-coupled chromatin remodeling"/>
    <property type="evidence" value="ECO:0007669"/>
    <property type="project" value="TreeGrafter"/>
</dbReference>